<dbReference type="InterPro" id="IPR003651">
    <property type="entry name" value="Endonuclease3_FeS-loop_motif"/>
</dbReference>
<dbReference type="EC" id="4.2.99.18" evidence="13"/>
<evidence type="ECO:0000256" key="4">
    <source>
        <dbReference type="ARBA" id="ARBA00022763"/>
    </source>
</evidence>
<feature type="binding site" evidence="13">
    <location>
        <position position="189"/>
    </location>
    <ligand>
        <name>[4Fe-4S] cluster</name>
        <dbReference type="ChEBI" id="CHEBI:49883"/>
    </ligand>
</feature>
<dbReference type="SUPFAM" id="SSF48150">
    <property type="entry name" value="DNA-glycosylase"/>
    <property type="match status" value="1"/>
</dbReference>
<keyword evidence="6 13" id="KW-0408">Iron</keyword>
<keyword evidence="15" id="KW-0540">Nuclease</keyword>
<dbReference type="SMART" id="SM00525">
    <property type="entry name" value="FES"/>
    <property type="match status" value="1"/>
</dbReference>
<reference evidence="15" key="1">
    <citation type="journal article" date="2022" name="Nat. Microbiol.">
        <title>Unique mobile elements and scalable gene flow at the prokaryote-eukaryote boundary revealed by circularized Asgard archaea genomes.</title>
        <authorList>
            <person name="Wu F."/>
            <person name="Speth D.R."/>
            <person name="Philosof A."/>
            <person name="Cremiere A."/>
            <person name="Narayanan A."/>
            <person name="Barco R.A."/>
            <person name="Connon S.A."/>
            <person name="Amend J.P."/>
            <person name="Antoshechkin I.A."/>
            <person name="Orphan V.J."/>
        </authorList>
    </citation>
    <scope>NUCLEOTIDE SEQUENCE</scope>
    <source>
        <strain evidence="15">PM71</strain>
    </source>
</reference>
<dbReference type="InterPro" id="IPR003265">
    <property type="entry name" value="HhH-GPD_domain"/>
</dbReference>
<dbReference type="PROSITE" id="PS00764">
    <property type="entry name" value="ENDONUCLEASE_III_1"/>
    <property type="match status" value="1"/>
</dbReference>
<feature type="binding site" evidence="13">
    <location>
        <position position="205"/>
    </location>
    <ligand>
        <name>[4Fe-4S] cluster</name>
        <dbReference type="ChEBI" id="CHEBI:49883"/>
    </ligand>
</feature>
<dbReference type="GO" id="GO:0003677">
    <property type="term" value="F:DNA binding"/>
    <property type="evidence" value="ECO:0007669"/>
    <property type="project" value="UniProtKB-UniRule"/>
</dbReference>
<feature type="binding site" evidence="13">
    <location>
        <position position="199"/>
    </location>
    <ligand>
        <name>[4Fe-4S] cluster</name>
        <dbReference type="ChEBI" id="CHEBI:49883"/>
    </ligand>
</feature>
<sequence length="225" mass="25890">MNKLANVVLERLLEHYDIKKKEFLNNYSTPFQLLVAALLSAQSTDKQVNTVTNQLFKRYPDPQSFAQSSPEEIEQYIKSVGLYKTKARNIHNLSKVLLSEYNSSVPKTISELIKLPGIGRKTANVVLNDWFQINEGIAVDTHVQRISYRIGLTKHTNPEKIEKDLMLLFPKNSWGILTRLFISHGREICLARNPKCDNCFLSDICKKNIIRKNKSSKREKNNITK</sequence>
<evidence type="ECO:0000259" key="14">
    <source>
        <dbReference type="SMART" id="SM00478"/>
    </source>
</evidence>
<keyword evidence="15" id="KW-0255">Endonuclease</keyword>
<dbReference type="Pfam" id="PF00633">
    <property type="entry name" value="HHH"/>
    <property type="match status" value="1"/>
</dbReference>
<keyword evidence="9 13" id="KW-0234">DNA repair</keyword>
<keyword evidence="8 13" id="KW-0238">DNA-binding</keyword>
<dbReference type="PIRSF" id="PIRSF001435">
    <property type="entry name" value="Nth"/>
    <property type="match status" value="1"/>
</dbReference>
<keyword evidence="5 13" id="KW-0378">Hydrolase</keyword>
<dbReference type="PANTHER" id="PTHR10359">
    <property type="entry name" value="A/G-SPECIFIC ADENINE GLYCOSYLASE/ENDONUCLEASE III"/>
    <property type="match status" value="1"/>
</dbReference>
<dbReference type="EMBL" id="CP084166">
    <property type="protein sequence ID" value="UJG39705.1"/>
    <property type="molecule type" value="Genomic_DNA"/>
</dbReference>
<dbReference type="AlphaFoldDB" id="A0A9Y1BIQ1"/>
<keyword evidence="4 13" id="KW-0227">DNA damage</keyword>
<evidence type="ECO:0000256" key="9">
    <source>
        <dbReference type="ARBA" id="ARBA00023204"/>
    </source>
</evidence>
<dbReference type="InterPro" id="IPR000445">
    <property type="entry name" value="HhH_motif"/>
</dbReference>
<keyword evidence="11 13" id="KW-0326">Glycosidase</keyword>
<dbReference type="InterPro" id="IPR004035">
    <property type="entry name" value="Endouclease-III_FeS-bd_BS"/>
</dbReference>
<evidence type="ECO:0000313" key="15">
    <source>
        <dbReference type="EMBL" id="UJG39705.1"/>
    </source>
</evidence>
<dbReference type="HAMAP" id="MF_00942">
    <property type="entry name" value="Nth"/>
    <property type="match status" value="1"/>
</dbReference>
<comment type="catalytic activity">
    <reaction evidence="12">
        <text>Hydrolyzes mismatched double-stranded DNA and polynucleotides, releasing free thymine.</text>
        <dbReference type="EC" id="3.2.2.29"/>
    </reaction>
</comment>
<dbReference type="Pfam" id="PF00730">
    <property type="entry name" value="HhH-GPD"/>
    <property type="match status" value="1"/>
</dbReference>
<keyword evidence="10 13" id="KW-0456">Lyase</keyword>
<evidence type="ECO:0000256" key="10">
    <source>
        <dbReference type="ARBA" id="ARBA00023239"/>
    </source>
</evidence>
<evidence type="ECO:0000256" key="2">
    <source>
        <dbReference type="ARBA" id="ARBA00022485"/>
    </source>
</evidence>
<dbReference type="CDD" id="cd00056">
    <property type="entry name" value="ENDO3c"/>
    <property type="match status" value="1"/>
</dbReference>
<dbReference type="InterPro" id="IPR005759">
    <property type="entry name" value="Nth"/>
</dbReference>
<dbReference type="Pfam" id="PF10576">
    <property type="entry name" value="EndIII_4Fe-2S"/>
    <property type="match status" value="1"/>
</dbReference>
<evidence type="ECO:0000256" key="5">
    <source>
        <dbReference type="ARBA" id="ARBA00022801"/>
    </source>
</evidence>
<accession>A0A9Y1BIQ1</accession>
<dbReference type="GO" id="GO:0141016">
    <property type="term" value="F:G/T mismatch-specific thymine-DNA glycosylase activity"/>
    <property type="evidence" value="ECO:0007669"/>
    <property type="project" value="UniProtKB-EC"/>
</dbReference>
<dbReference type="InterPro" id="IPR011257">
    <property type="entry name" value="DNA_glycosylase"/>
</dbReference>
<feature type="binding site" evidence="13">
    <location>
        <position position="196"/>
    </location>
    <ligand>
        <name>[4Fe-4S] cluster</name>
        <dbReference type="ChEBI" id="CHEBI:49883"/>
    </ligand>
</feature>
<keyword evidence="2 13" id="KW-0004">4Fe-4S</keyword>
<dbReference type="GO" id="GO:0006285">
    <property type="term" value="P:base-excision repair, AP site formation"/>
    <property type="evidence" value="ECO:0007669"/>
    <property type="project" value="TreeGrafter"/>
</dbReference>
<dbReference type="GO" id="GO:0140078">
    <property type="term" value="F:class I DNA-(apurinic or apyrimidinic site) endonuclease activity"/>
    <property type="evidence" value="ECO:0007669"/>
    <property type="project" value="UniProtKB-EC"/>
</dbReference>
<proteinExistence type="inferred from homology"/>
<dbReference type="PANTHER" id="PTHR10359:SF18">
    <property type="entry name" value="ENDONUCLEASE III"/>
    <property type="match status" value="1"/>
</dbReference>
<keyword evidence="7 13" id="KW-0411">Iron-sulfur</keyword>
<evidence type="ECO:0000256" key="6">
    <source>
        <dbReference type="ARBA" id="ARBA00023004"/>
    </source>
</evidence>
<dbReference type="FunFam" id="1.10.340.30:FF:000001">
    <property type="entry name" value="Endonuclease III"/>
    <property type="match status" value="1"/>
</dbReference>
<gene>
    <name evidence="13 15" type="primary">nth</name>
    <name evidence="15" type="ORF">K9W45_07495</name>
</gene>
<evidence type="ECO:0000256" key="1">
    <source>
        <dbReference type="ARBA" id="ARBA00008343"/>
    </source>
</evidence>
<dbReference type="FunFam" id="1.10.1670.10:FF:000001">
    <property type="entry name" value="Endonuclease III"/>
    <property type="match status" value="1"/>
</dbReference>
<dbReference type="NCBIfam" id="TIGR01083">
    <property type="entry name" value="nth"/>
    <property type="match status" value="1"/>
</dbReference>
<evidence type="ECO:0000256" key="8">
    <source>
        <dbReference type="ARBA" id="ARBA00023125"/>
    </source>
</evidence>
<organism evidence="15">
    <name type="scientific">Candidatus Heimdallarchaeum aukensis</name>
    <dbReference type="NCBI Taxonomy" id="2876573"/>
    <lineage>
        <taxon>Archaea</taxon>
        <taxon>Promethearchaeati</taxon>
        <taxon>Candidatus Heimdallarchaeota</taxon>
        <taxon>Candidatus Heimdallarchaeia (ex Rinke et al. 2021) (nom. nud.)</taxon>
        <taxon>Candidatus Heimdallarchaeales</taxon>
        <taxon>Candidatus Heimdallarchaeaceae</taxon>
        <taxon>Candidatus Heimdallarchaeum</taxon>
    </lineage>
</organism>
<evidence type="ECO:0000256" key="7">
    <source>
        <dbReference type="ARBA" id="ARBA00023014"/>
    </source>
</evidence>
<dbReference type="Proteomes" id="UP001201020">
    <property type="component" value="Chromosome"/>
</dbReference>
<dbReference type="Gene3D" id="1.10.340.30">
    <property type="entry name" value="Hypothetical protein, domain 2"/>
    <property type="match status" value="1"/>
</dbReference>
<evidence type="ECO:0000256" key="13">
    <source>
        <dbReference type="HAMAP-Rule" id="MF_00942"/>
    </source>
</evidence>
<comment type="catalytic activity">
    <reaction evidence="13">
        <text>2'-deoxyribonucleotide-(2'-deoxyribose 5'-phosphate)-2'-deoxyribonucleotide-DNA = a 3'-end 2'-deoxyribonucleotide-(2,3-dehydro-2,3-deoxyribose 5'-phosphate)-DNA + a 5'-end 5'-phospho-2'-deoxyribonucleoside-DNA + H(+)</text>
        <dbReference type="Rhea" id="RHEA:66592"/>
        <dbReference type="Rhea" id="RHEA-COMP:13180"/>
        <dbReference type="Rhea" id="RHEA-COMP:16897"/>
        <dbReference type="Rhea" id="RHEA-COMP:17067"/>
        <dbReference type="ChEBI" id="CHEBI:15378"/>
        <dbReference type="ChEBI" id="CHEBI:136412"/>
        <dbReference type="ChEBI" id="CHEBI:157695"/>
        <dbReference type="ChEBI" id="CHEBI:167181"/>
        <dbReference type="EC" id="4.2.99.18"/>
    </reaction>
</comment>
<evidence type="ECO:0000256" key="12">
    <source>
        <dbReference type="ARBA" id="ARBA00052915"/>
    </source>
</evidence>
<dbReference type="InterPro" id="IPR023170">
    <property type="entry name" value="HhH_base_excis_C"/>
</dbReference>
<protein>
    <recommendedName>
        <fullName evidence="13">Endonuclease III</fullName>
        <ecNumber evidence="13">4.2.99.18</ecNumber>
    </recommendedName>
    <alternativeName>
        <fullName evidence="13">DNA-(apurinic or apyrimidinic site) lyase</fullName>
    </alternativeName>
</protein>
<dbReference type="Gene3D" id="1.10.1670.10">
    <property type="entry name" value="Helix-hairpin-Helix base-excision DNA repair enzymes (C-terminal)"/>
    <property type="match status" value="1"/>
</dbReference>
<dbReference type="SMART" id="SM00478">
    <property type="entry name" value="ENDO3c"/>
    <property type="match status" value="1"/>
</dbReference>
<name>A0A9Y1BIQ1_9ARCH</name>
<evidence type="ECO:0000256" key="3">
    <source>
        <dbReference type="ARBA" id="ARBA00022723"/>
    </source>
</evidence>
<evidence type="ECO:0000256" key="11">
    <source>
        <dbReference type="ARBA" id="ARBA00023295"/>
    </source>
</evidence>
<dbReference type="GO" id="GO:0046872">
    <property type="term" value="F:metal ion binding"/>
    <property type="evidence" value="ECO:0007669"/>
    <property type="project" value="UniProtKB-KW"/>
</dbReference>
<comment type="function">
    <text evidence="13">DNA repair enzyme that has both DNA N-glycosylase activity and AP-lyase activity. The DNA N-glycosylase activity releases various damaged pyrimidines from DNA by cleaving the N-glycosidic bond, leaving an AP (apurinic/apyrimidinic) site. The AP-lyase activity cleaves the phosphodiester bond 3' to the AP site by a beta-elimination, leaving a 3'-terminal unsaturated sugar and a product with a terminal 5'-phosphate.</text>
</comment>
<comment type="cofactor">
    <cofactor evidence="13">
        <name>[4Fe-4S] cluster</name>
        <dbReference type="ChEBI" id="CHEBI:49883"/>
    </cofactor>
    <text evidence="13">Binds 1 [4Fe-4S] cluster.</text>
</comment>
<feature type="domain" description="HhH-GPD" evidence="14">
    <location>
        <begin position="39"/>
        <end position="187"/>
    </location>
</feature>
<comment type="similarity">
    <text evidence="1 13">Belongs to the Nth/MutY family.</text>
</comment>
<keyword evidence="3 13" id="KW-0479">Metal-binding</keyword>
<dbReference type="GO" id="GO:0051539">
    <property type="term" value="F:4 iron, 4 sulfur cluster binding"/>
    <property type="evidence" value="ECO:0007669"/>
    <property type="project" value="UniProtKB-UniRule"/>
</dbReference>